<evidence type="ECO:0000313" key="3">
    <source>
        <dbReference type="EMBL" id="TSC94305.1"/>
    </source>
</evidence>
<keyword evidence="2" id="KW-1133">Transmembrane helix</keyword>
<keyword evidence="2" id="KW-0472">Membrane</keyword>
<feature type="compositionally biased region" description="Basic and acidic residues" evidence="1">
    <location>
        <begin position="58"/>
        <end position="90"/>
    </location>
</feature>
<dbReference type="Proteomes" id="UP000316495">
    <property type="component" value="Unassembled WGS sequence"/>
</dbReference>
<feature type="region of interest" description="Disordered" evidence="1">
    <location>
        <begin position="55"/>
        <end position="96"/>
    </location>
</feature>
<sequence length="246" mass="28341">MKVVKITLLVFMGFVAIIAGVYYFAQIQARAFTGDSDRKISSFDSFRVADTSMGESLSQDKVKEVSTDEDKSSEPQRRDDGEEAVVKAEESTTDDSDWQTYKNDGYSIKYPPNTSISFGYAMVGIVGFVSRVDNCRFEFFYAPPSSDFDDLIRMYTNRGEFFGEQVISRNKQELNTLMHWYRETVKIGNTEDSTRFRKYVEIYDRDGLRAFIFHYRGEELEGKYASELRIFENSFKLLIDDSDGSP</sequence>
<reference evidence="3 4" key="1">
    <citation type="submission" date="2017-07" db="EMBL/GenBank/DDBJ databases">
        <title>Mechanisms for carbon and nitrogen cycling indicate functional differentiation within the Candidate Phyla Radiation.</title>
        <authorList>
            <person name="Danczak R.E."/>
            <person name="Johnston M.D."/>
            <person name="Kenah C."/>
            <person name="Slattery M."/>
            <person name="Wrighton K.C."/>
            <person name="Wilkins M.J."/>
        </authorList>
    </citation>
    <scope>NUCLEOTIDE SEQUENCE [LARGE SCALE GENOMIC DNA]</scope>
    <source>
        <strain evidence="3">Athens1014_28</strain>
    </source>
</reference>
<protein>
    <submittedName>
        <fullName evidence="3">Uncharacterized protein</fullName>
    </submittedName>
</protein>
<accession>A0A554LN40</accession>
<name>A0A554LN40_9BACT</name>
<evidence type="ECO:0000313" key="4">
    <source>
        <dbReference type="Proteomes" id="UP000316495"/>
    </source>
</evidence>
<feature type="transmembrane region" description="Helical" evidence="2">
    <location>
        <begin position="6"/>
        <end position="25"/>
    </location>
</feature>
<evidence type="ECO:0000256" key="1">
    <source>
        <dbReference type="SAM" id="MobiDB-lite"/>
    </source>
</evidence>
<keyword evidence="2" id="KW-0812">Transmembrane</keyword>
<comment type="caution">
    <text evidence="3">The sequence shown here is derived from an EMBL/GenBank/DDBJ whole genome shotgun (WGS) entry which is preliminary data.</text>
</comment>
<dbReference type="AlphaFoldDB" id="A0A554LN40"/>
<evidence type="ECO:0000256" key="2">
    <source>
        <dbReference type="SAM" id="Phobius"/>
    </source>
</evidence>
<proteinExistence type="predicted"/>
<dbReference type="EMBL" id="VMGN01000016">
    <property type="protein sequence ID" value="TSC94305.1"/>
    <property type="molecule type" value="Genomic_DNA"/>
</dbReference>
<organism evidence="3 4">
    <name type="scientific">Candidatus Berkelbacteria bacterium Athens1014_28</name>
    <dbReference type="NCBI Taxonomy" id="2017145"/>
    <lineage>
        <taxon>Bacteria</taxon>
        <taxon>Candidatus Berkelbacteria</taxon>
    </lineage>
</organism>
<gene>
    <name evidence="3" type="ORF">Athens101428_348</name>
</gene>